<evidence type="ECO:0000256" key="4">
    <source>
        <dbReference type="ARBA" id="ARBA00022618"/>
    </source>
</evidence>
<feature type="region of interest" description="Disordered" evidence="13">
    <location>
        <begin position="254"/>
        <end position="285"/>
    </location>
</feature>
<sequence length="698" mass="75311">MALFAALARLAEDLSHQSSRLQKRALIAQAVAAVAGVAQVRPGEAPPVLSAEVEADLGRFCMYLAGTPFSEADPRKLNTGGALLSRAVKAVSGCTDAALTAAYRRHGDLGSAAHDLLIPPYGNAPTEPMLTLSAVGDVLTAMASARESSSRTALVEGLLRRATALEAKYLIKLMLGDMRIGVKQSLIEEAVAVAAGAEAAELRHAVMLEADLGRAAALAFRGALDQARMRLFHPLGFMLASPVGSPEEAIARFTEKPAKGKAAVDSEPARDESSPDEEDFKDLNGPEALTICDEDELAEDVEAEAEQVLRSAQDDKSGEGQVPNPTPDIEHPTPVLQAFLEDKYDGMRAQIHLGDPAAPGRVVLYSRNREDITLSYPELVEAFHGVIEDAPPGLSGGLILDGEILGWDMEAGRALPFAILGQRIGRKKVDNELRARIPVVFMAFDLLYERGELLLARPLRERRERLEQVVARLAPLATAPLDQHTAFAPGGLFAALATDEDHVPRLMLSPAKLVESAEAIDLAYAEARARANEGVMIKSAASLYLPGRRGLAWVKLKRELATLDVVITGAEFGHGRRAGLLSDYTFAVQGAAGPDGEPQLLNVGKAYSGVTDQEIAELTGWLKAHTLEEHGHFRTVEPLRVLEVAFNNIMRSDRHASGYALRFPRILRVRDDKPVGEIDTLERVEEIYLSQPDRPQES</sequence>
<accession>A0A1H5YBU2</accession>
<evidence type="ECO:0000256" key="3">
    <source>
        <dbReference type="ARBA" id="ARBA00022598"/>
    </source>
</evidence>
<dbReference type="PANTHER" id="PTHR45674:SF4">
    <property type="entry name" value="DNA LIGASE 1"/>
    <property type="match status" value="1"/>
</dbReference>
<evidence type="ECO:0000313" key="15">
    <source>
        <dbReference type="EMBL" id="SEG21569.1"/>
    </source>
</evidence>
<dbReference type="GO" id="GO:0006310">
    <property type="term" value="P:DNA recombination"/>
    <property type="evidence" value="ECO:0007669"/>
    <property type="project" value="UniProtKB-KW"/>
</dbReference>
<dbReference type="GO" id="GO:0006281">
    <property type="term" value="P:DNA repair"/>
    <property type="evidence" value="ECO:0007669"/>
    <property type="project" value="UniProtKB-KW"/>
</dbReference>
<dbReference type="Gene3D" id="3.30.470.30">
    <property type="entry name" value="DNA ligase/mRNA capping enzyme"/>
    <property type="match status" value="1"/>
</dbReference>
<keyword evidence="6" id="KW-0547">Nucleotide-binding</keyword>
<feature type="region of interest" description="Disordered" evidence="13">
    <location>
        <begin position="308"/>
        <end position="332"/>
    </location>
</feature>
<dbReference type="GO" id="GO:0003910">
    <property type="term" value="F:DNA ligase (ATP) activity"/>
    <property type="evidence" value="ECO:0007669"/>
    <property type="project" value="UniProtKB-EC"/>
</dbReference>
<evidence type="ECO:0000256" key="2">
    <source>
        <dbReference type="ARBA" id="ARBA00012727"/>
    </source>
</evidence>
<keyword evidence="7" id="KW-0227">DNA damage</keyword>
<dbReference type="OrthoDB" id="9767858at2"/>
<dbReference type="GO" id="GO:0005524">
    <property type="term" value="F:ATP binding"/>
    <property type="evidence" value="ECO:0007669"/>
    <property type="project" value="UniProtKB-KW"/>
</dbReference>
<dbReference type="GO" id="GO:0003677">
    <property type="term" value="F:DNA binding"/>
    <property type="evidence" value="ECO:0007669"/>
    <property type="project" value="InterPro"/>
</dbReference>
<protein>
    <recommendedName>
        <fullName evidence="2">DNA ligase (ATP)</fullName>
        <ecNumber evidence="2">6.5.1.1</ecNumber>
    </recommendedName>
</protein>
<dbReference type="Pfam" id="PF01068">
    <property type="entry name" value="DNA_ligase_A_M"/>
    <property type="match status" value="1"/>
</dbReference>
<dbReference type="GO" id="GO:0006260">
    <property type="term" value="P:DNA replication"/>
    <property type="evidence" value="ECO:0007669"/>
    <property type="project" value="UniProtKB-KW"/>
</dbReference>
<dbReference type="CDD" id="cd07972">
    <property type="entry name" value="OBF_DNA_ligase_Arch_LigB"/>
    <property type="match status" value="1"/>
</dbReference>
<comment type="similarity">
    <text evidence="1">Belongs to the ATP-dependent DNA ligase family.</text>
</comment>
<dbReference type="Gene3D" id="1.10.3260.10">
    <property type="entry name" value="DNA ligase, ATP-dependent, N-terminal domain"/>
    <property type="match status" value="1"/>
</dbReference>
<evidence type="ECO:0000256" key="6">
    <source>
        <dbReference type="ARBA" id="ARBA00022741"/>
    </source>
</evidence>
<evidence type="ECO:0000256" key="12">
    <source>
        <dbReference type="ARBA" id="ARBA00034003"/>
    </source>
</evidence>
<dbReference type="AlphaFoldDB" id="A0A1H5YBU2"/>
<dbReference type="InterPro" id="IPR012340">
    <property type="entry name" value="NA-bd_OB-fold"/>
</dbReference>
<dbReference type="SUPFAM" id="SSF56091">
    <property type="entry name" value="DNA ligase/mRNA capping enzyme, catalytic domain"/>
    <property type="match status" value="1"/>
</dbReference>
<dbReference type="InterPro" id="IPR012308">
    <property type="entry name" value="DNA_ligase_ATP-dep_N"/>
</dbReference>
<keyword evidence="9" id="KW-0233">DNA recombination</keyword>
<dbReference type="PANTHER" id="PTHR45674">
    <property type="entry name" value="DNA LIGASE 1/3 FAMILY MEMBER"/>
    <property type="match status" value="1"/>
</dbReference>
<reference evidence="15 16" key="1">
    <citation type="submission" date="2016-10" db="EMBL/GenBank/DDBJ databases">
        <authorList>
            <person name="de Groot N.N."/>
        </authorList>
    </citation>
    <scope>NUCLEOTIDE SEQUENCE [LARGE SCALE GENOMIC DNA]</scope>
    <source>
        <strain evidence="15 16">DSM 22489</strain>
    </source>
</reference>
<evidence type="ECO:0000259" key="14">
    <source>
        <dbReference type="PROSITE" id="PS50160"/>
    </source>
</evidence>
<dbReference type="Pfam" id="PF04675">
    <property type="entry name" value="DNA_ligase_A_N"/>
    <property type="match status" value="1"/>
</dbReference>
<evidence type="ECO:0000256" key="7">
    <source>
        <dbReference type="ARBA" id="ARBA00022763"/>
    </source>
</evidence>
<dbReference type="Proteomes" id="UP000236728">
    <property type="component" value="Unassembled WGS sequence"/>
</dbReference>
<evidence type="ECO:0000256" key="9">
    <source>
        <dbReference type="ARBA" id="ARBA00023172"/>
    </source>
</evidence>
<dbReference type="InterPro" id="IPR012310">
    <property type="entry name" value="DNA_ligase_ATP-dep_cent"/>
</dbReference>
<dbReference type="SUPFAM" id="SSF117018">
    <property type="entry name" value="ATP-dependent DNA ligase DNA-binding domain"/>
    <property type="match status" value="1"/>
</dbReference>
<keyword evidence="16" id="KW-1185">Reference proteome</keyword>
<dbReference type="RefSeq" id="WP_103933104.1">
    <property type="nucleotide sequence ID" value="NZ_FNVA01000003.1"/>
</dbReference>
<gene>
    <name evidence="15" type="ORF">SAMN05421819_2233</name>
</gene>
<dbReference type="InterPro" id="IPR050191">
    <property type="entry name" value="ATP-dep_DNA_ligase"/>
</dbReference>
<dbReference type="InterPro" id="IPR036599">
    <property type="entry name" value="DNA_ligase_N_sf"/>
</dbReference>
<keyword evidence="8" id="KW-0067">ATP-binding</keyword>
<evidence type="ECO:0000256" key="5">
    <source>
        <dbReference type="ARBA" id="ARBA00022705"/>
    </source>
</evidence>
<evidence type="ECO:0000256" key="10">
    <source>
        <dbReference type="ARBA" id="ARBA00023204"/>
    </source>
</evidence>
<keyword evidence="4" id="KW-0132">Cell division</keyword>
<evidence type="ECO:0000256" key="8">
    <source>
        <dbReference type="ARBA" id="ARBA00022840"/>
    </source>
</evidence>
<keyword evidence="10" id="KW-0234">DNA repair</keyword>
<dbReference type="InterPro" id="IPR012309">
    <property type="entry name" value="DNA_ligase_ATP-dep_C"/>
</dbReference>
<dbReference type="EMBL" id="FNVA01000003">
    <property type="protein sequence ID" value="SEG21569.1"/>
    <property type="molecule type" value="Genomic_DNA"/>
</dbReference>
<dbReference type="PROSITE" id="PS50160">
    <property type="entry name" value="DNA_LIGASE_A3"/>
    <property type="match status" value="1"/>
</dbReference>
<dbReference type="Gene3D" id="2.40.50.140">
    <property type="entry name" value="Nucleic acid-binding proteins"/>
    <property type="match status" value="1"/>
</dbReference>
<proteinExistence type="inferred from homology"/>
<evidence type="ECO:0000256" key="11">
    <source>
        <dbReference type="ARBA" id="ARBA00023306"/>
    </source>
</evidence>
<keyword evidence="3 15" id="KW-0436">Ligase</keyword>
<feature type="domain" description="ATP-dependent DNA ligase family profile" evidence="14">
    <location>
        <begin position="432"/>
        <end position="590"/>
    </location>
</feature>
<dbReference type="SUPFAM" id="SSF50249">
    <property type="entry name" value="Nucleic acid-binding proteins"/>
    <property type="match status" value="1"/>
</dbReference>
<dbReference type="Pfam" id="PF04679">
    <property type="entry name" value="DNA_ligase_A_C"/>
    <property type="match status" value="1"/>
</dbReference>
<comment type="catalytic activity">
    <reaction evidence="12">
        <text>ATP + (deoxyribonucleotide)n-3'-hydroxyl + 5'-phospho-(deoxyribonucleotide)m = (deoxyribonucleotide)n+m + AMP + diphosphate.</text>
        <dbReference type="EC" id="6.5.1.1"/>
    </reaction>
</comment>
<feature type="compositionally biased region" description="Basic and acidic residues" evidence="13">
    <location>
        <begin position="254"/>
        <end position="273"/>
    </location>
</feature>
<evidence type="ECO:0000256" key="13">
    <source>
        <dbReference type="SAM" id="MobiDB-lite"/>
    </source>
</evidence>
<dbReference type="GO" id="GO:0051301">
    <property type="term" value="P:cell division"/>
    <property type="evidence" value="ECO:0007669"/>
    <property type="project" value="UniProtKB-KW"/>
</dbReference>
<name>A0A1H5YBU2_9BACT</name>
<evidence type="ECO:0000256" key="1">
    <source>
        <dbReference type="ARBA" id="ARBA00007572"/>
    </source>
</evidence>
<dbReference type="EC" id="6.5.1.1" evidence="2"/>
<evidence type="ECO:0000313" key="16">
    <source>
        <dbReference type="Proteomes" id="UP000236728"/>
    </source>
</evidence>
<organism evidence="15 16">
    <name type="scientific">Bryocella elongata</name>
    <dbReference type="NCBI Taxonomy" id="863522"/>
    <lineage>
        <taxon>Bacteria</taxon>
        <taxon>Pseudomonadati</taxon>
        <taxon>Acidobacteriota</taxon>
        <taxon>Terriglobia</taxon>
        <taxon>Terriglobales</taxon>
        <taxon>Acidobacteriaceae</taxon>
        <taxon>Bryocella</taxon>
    </lineage>
</organism>
<keyword evidence="11" id="KW-0131">Cell cycle</keyword>
<dbReference type="InterPro" id="IPR016059">
    <property type="entry name" value="DNA_ligase_ATP-dep_CS"/>
</dbReference>
<dbReference type="PROSITE" id="PS00697">
    <property type="entry name" value="DNA_LIGASE_A1"/>
    <property type="match status" value="1"/>
</dbReference>
<keyword evidence="5" id="KW-0235">DNA replication</keyword>